<feature type="domain" description="CHAD" evidence="2">
    <location>
        <begin position="279"/>
        <end position="548"/>
    </location>
</feature>
<sequence>MLGLDGIRIKLCRKESVAFFTKYSQAKAAAPCDTRRHTSERPDMNPTEVELKLLLPGADALTVEQTLSLIPALAACTPRRQWLWNRYYDTTEQALRQQRSALRLRCVSDQHWPEDAAGQAPTGEWIQTFKTAGLSRGGLSQRGEWESKVASGELDRAALAATPWSALDPQGLLFNQLQPCFDTRCRRTTWLLQQADGSRIEVALDIGEIAAAGQVLPLLELELELQAGMPQALFELAQQIAREIAVLPCDASKAERGYALAQGVSHAPARARATHLPAGVTPLAAAQQAMGEMLEQFTRNLAGLLQGDDPELVHQARVAWRRWRSAERLFRPWLTELAPREPLRPLLDAMGQLRDLDVACSETLPGWIAAYAESDPARLELARQTLDQMAAASQAQRDVTRALLTQPGTGLGLLGLAHWLHELSGAAAEQEAAQRKAERAWARERSVRLLSRLHRSIEHSSRDDATMPEQHQTRLLAKRVRYSVETLLDLLPEKKAGRWLRESSRVQNRIGAERDLLRAIELLQQSAADSGLLDFLRGVAAASRHSRS</sequence>
<dbReference type="PROSITE" id="PS51707">
    <property type="entry name" value="CYTH"/>
    <property type="match status" value="1"/>
</dbReference>
<dbReference type="InterPro" id="IPR023577">
    <property type="entry name" value="CYTH_domain"/>
</dbReference>
<dbReference type="InterPro" id="IPR038186">
    <property type="entry name" value="CHAD_dom_sf"/>
</dbReference>
<evidence type="ECO:0000259" key="1">
    <source>
        <dbReference type="PROSITE" id="PS51707"/>
    </source>
</evidence>
<dbReference type="Gene3D" id="1.40.20.10">
    <property type="entry name" value="CHAD domain"/>
    <property type="match status" value="1"/>
</dbReference>
<accession>A0A2S9KFJ2</accession>
<gene>
    <name evidence="3" type="ORF">C6P61_07080</name>
</gene>
<dbReference type="OrthoDB" id="3034217at2"/>
<keyword evidence="4" id="KW-1185">Reference proteome</keyword>
<dbReference type="GO" id="GO:0046872">
    <property type="term" value="F:metal ion binding"/>
    <property type="evidence" value="ECO:0007669"/>
    <property type="project" value="TreeGrafter"/>
</dbReference>
<reference evidence="3 4" key="1">
    <citation type="submission" date="2018-03" db="EMBL/GenBank/DDBJ databases">
        <title>Comparative genomics illustrates the genes involved in a hyperalkaliphilic mechanisms of Serpentinomonas isolated from highly-alkaline calcium-rich serpentinized springs.</title>
        <authorList>
            <person name="Suzuki S."/>
            <person name="Ishii S."/>
            <person name="Walworth N."/>
            <person name="Bird L."/>
            <person name="Kuenen J.G."/>
            <person name="Nealson K.H."/>
        </authorList>
    </citation>
    <scope>NUCLEOTIDE SEQUENCE [LARGE SCALE GENOMIC DNA]</scope>
    <source>
        <strain evidence="3 4">83</strain>
    </source>
</reference>
<evidence type="ECO:0000259" key="2">
    <source>
        <dbReference type="PROSITE" id="PS51708"/>
    </source>
</evidence>
<dbReference type="SMART" id="SM01118">
    <property type="entry name" value="CYTH"/>
    <property type="match status" value="1"/>
</dbReference>
<dbReference type="Gene3D" id="2.40.320.10">
    <property type="entry name" value="Hypothetical Protein Pfu-838710-001"/>
    <property type="match status" value="1"/>
</dbReference>
<protein>
    <submittedName>
        <fullName evidence="3">Inorganic triphosphatase</fullName>
    </submittedName>
</protein>
<dbReference type="PANTHER" id="PTHR39569">
    <property type="entry name" value="INORGANIC TRIPHOSPHATASE"/>
    <property type="match status" value="1"/>
</dbReference>
<dbReference type="SUPFAM" id="SSF55154">
    <property type="entry name" value="CYTH-like phosphatases"/>
    <property type="match status" value="1"/>
</dbReference>
<dbReference type="Pfam" id="PF05235">
    <property type="entry name" value="CHAD"/>
    <property type="match status" value="1"/>
</dbReference>
<dbReference type="InterPro" id="IPR039013">
    <property type="entry name" value="YgiF"/>
</dbReference>
<dbReference type="PROSITE" id="PS51708">
    <property type="entry name" value="CHAD"/>
    <property type="match status" value="1"/>
</dbReference>
<dbReference type="EMBL" id="PVLR01000017">
    <property type="protein sequence ID" value="PRD69186.1"/>
    <property type="molecule type" value="Genomic_DNA"/>
</dbReference>
<dbReference type="Pfam" id="PF01928">
    <property type="entry name" value="CYTH"/>
    <property type="match status" value="1"/>
</dbReference>
<dbReference type="CDD" id="cd07756">
    <property type="entry name" value="CYTH-like_Pase_CHAD"/>
    <property type="match status" value="1"/>
</dbReference>
<organism evidence="3 4">
    <name type="scientific">Malikia spinosa</name>
    <dbReference type="NCBI Taxonomy" id="86180"/>
    <lineage>
        <taxon>Bacteria</taxon>
        <taxon>Pseudomonadati</taxon>
        <taxon>Pseudomonadota</taxon>
        <taxon>Betaproteobacteria</taxon>
        <taxon>Burkholderiales</taxon>
        <taxon>Comamonadaceae</taxon>
        <taxon>Malikia</taxon>
    </lineage>
</organism>
<dbReference type="AlphaFoldDB" id="A0A2S9KFJ2"/>
<dbReference type="InterPro" id="IPR007899">
    <property type="entry name" value="CHAD_dom"/>
</dbReference>
<dbReference type="PANTHER" id="PTHR39569:SF1">
    <property type="entry name" value="INORGANIC TRIPHOSPHATASE"/>
    <property type="match status" value="1"/>
</dbReference>
<dbReference type="InterPro" id="IPR033469">
    <property type="entry name" value="CYTH-like_dom_sf"/>
</dbReference>
<dbReference type="GO" id="GO:0050355">
    <property type="term" value="F:inorganic triphosphate phosphatase activity"/>
    <property type="evidence" value="ECO:0007669"/>
    <property type="project" value="InterPro"/>
</dbReference>
<evidence type="ECO:0000313" key="3">
    <source>
        <dbReference type="EMBL" id="PRD69186.1"/>
    </source>
</evidence>
<dbReference type="SMART" id="SM00880">
    <property type="entry name" value="CHAD"/>
    <property type="match status" value="1"/>
</dbReference>
<name>A0A2S9KFJ2_9BURK</name>
<proteinExistence type="predicted"/>
<dbReference type="Proteomes" id="UP000238326">
    <property type="component" value="Unassembled WGS sequence"/>
</dbReference>
<feature type="domain" description="CYTH" evidence="1">
    <location>
        <begin position="46"/>
        <end position="264"/>
    </location>
</feature>
<evidence type="ECO:0000313" key="4">
    <source>
        <dbReference type="Proteomes" id="UP000238326"/>
    </source>
</evidence>
<comment type="caution">
    <text evidence="3">The sequence shown here is derived from an EMBL/GenBank/DDBJ whole genome shotgun (WGS) entry which is preliminary data.</text>
</comment>